<dbReference type="InterPro" id="IPR038137">
    <property type="entry name" value="Excisionase-like_sf"/>
</dbReference>
<gene>
    <name evidence="1" type="ORF">AYR66_06955</name>
</gene>
<reference evidence="1 2" key="1">
    <citation type="submission" date="2016-02" db="EMBL/GenBank/DDBJ databases">
        <authorList>
            <person name="Wen L."/>
            <person name="He K."/>
            <person name="Yang H."/>
        </authorList>
    </citation>
    <scope>NUCLEOTIDE SEQUENCE [LARGE SCALE GENOMIC DNA]</scope>
    <source>
        <strain evidence="1 2">TSA40</strain>
    </source>
</reference>
<organism evidence="1 2">
    <name type="scientific">Noviherbaspirillum denitrificans</name>
    <dbReference type="NCBI Taxonomy" id="1968433"/>
    <lineage>
        <taxon>Bacteria</taxon>
        <taxon>Pseudomonadati</taxon>
        <taxon>Pseudomonadota</taxon>
        <taxon>Betaproteobacteria</taxon>
        <taxon>Burkholderiales</taxon>
        <taxon>Oxalobacteraceae</taxon>
        <taxon>Noviherbaspirillum</taxon>
    </lineage>
</organism>
<dbReference type="Gene3D" id="1.10.1660.20">
    <property type="match status" value="1"/>
</dbReference>
<keyword evidence="2" id="KW-1185">Reference proteome</keyword>
<protein>
    <recommendedName>
        <fullName evidence="3">Excisionase-like domain-containing protein</fullName>
    </recommendedName>
</protein>
<dbReference type="InterPro" id="IPR009061">
    <property type="entry name" value="DNA-bd_dom_put_sf"/>
</dbReference>
<proteinExistence type="predicted"/>
<sequence>MATLPTSCMPASDWARITFGDFAPSPYALRCWLEQGHIHPPPEFRDGRWFVHPSAEYRHRHSDQVP</sequence>
<accession>A0A254TAT9</accession>
<dbReference type="Proteomes" id="UP000197535">
    <property type="component" value="Unassembled WGS sequence"/>
</dbReference>
<evidence type="ECO:0008006" key="3">
    <source>
        <dbReference type="Google" id="ProtNLM"/>
    </source>
</evidence>
<comment type="caution">
    <text evidence="1">The sequence shown here is derived from an EMBL/GenBank/DDBJ whole genome shotgun (WGS) entry which is preliminary data.</text>
</comment>
<dbReference type="SUPFAM" id="SSF46955">
    <property type="entry name" value="Putative DNA-binding domain"/>
    <property type="match status" value="1"/>
</dbReference>
<dbReference type="AlphaFoldDB" id="A0A254TAT9"/>
<dbReference type="RefSeq" id="WP_088706194.1">
    <property type="nucleotide sequence ID" value="NZ_LSTO01000001.1"/>
</dbReference>
<dbReference type="EMBL" id="LSTO01000001">
    <property type="protein sequence ID" value="OWW19277.1"/>
    <property type="molecule type" value="Genomic_DNA"/>
</dbReference>
<name>A0A254TAT9_9BURK</name>
<evidence type="ECO:0000313" key="1">
    <source>
        <dbReference type="EMBL" id="OWW19277.1"/>
    </source>
</evidence>
<dbReference type="OrthoDB" id="8781873at2"/>
<evidence type="ECO:0000313" key="2">
    <source>
        <dbReference type="Proteomes" id="UP000197535"/>
    </source>
</evidence>